<keyword evidence="2" id="KW-1185">Reference proteome</keyword>
<comment type="caution">
    <text evidence="1">The sequence shown here is derived from an EMBL/GenBank/DDBJ whole genome shotgun (WGS) entry which is preliminary data.</text>
</comment>
<gene>
    <name evidence="1" type="ORF">T07_7077</name>
</gene>
<reference evidence="1 2" key="1">
    <citation type="submission" date="2015-01" db="EMBL/GenBank/DDBJ databases">
        <title>Evolution of Trichinella species and genotypes.</title>
        <authorList>
            <person name="Korhonen P.K."/>
            <person name="Edoardo P."/>
            <person name="Giuseppe L.R."/>
            <person name="Gasser R.B."/>
        </authorList>
    </citation>
    <scope>NUCLEOTIDE SEQUENCE [LARGE SCALE GENOMIC DNA]</scope>
    <source>
        <strain evidence="1">ISS37</strain>
    </source>
</reference>
<evidence type="ECO:0000313" key="1">
    <source>
        <dbReference type="EMBL" id="KRX22777.1"/>
    </source>
</evidence>
<evidence type="ECO:0000313" key="2">
    <source>
        <dbReference type="Proteomes" id="UP000054630"/>
    </source>
</evidence>
<sequence>MCSHLRSRDARCSVTLIHSKLLLDYNLHLSWAKIVCLFVRSFVRFGQQYTTTTPGCETLFLSSFTYTPY</sequence>
<proteinExistence type="predicted"/>
<name>A0A0V0S7U7_9BILA</name>
<accession>A0A0V0S7U7</accession>
<organism evidence="1 2">
    <name type="scientific">Trichinella nelsoni</name>
    <dbReference type="NCBI Taxonomy" id="6336"/>
    <lineage>
        <taxon>Eukaryota</taxon>
        <taxon>Metazoa</taxon>
        <taxon>Ecdysozoa</taxon>
        <taxon>Nematoda</taxon>
        <taxon>Enoplea</taxon>
        <taxon>Dorylaimia</taxon>
        <taxon>Trichinellida</taxon>
        <taxon>Trichinellidae</taxon>
        <taxon>Trichinella</taxon>
    </lineage>
</organism>
<protein>
    <submittedName>
        <fullName evidence="1">Uncharacterized protein</fullName>
    </submittedName>
</protein>
<dbReference type="EMBL" id="JYDL01000029">
    <property type="protein sequence ID" value="KRX22777.1"/>
    <property type="molecule type" value="Genomic_DNA"/>
</dbReference>
<dbReference type="AlphaFoldDB" id="A0A0V0S7U7"/>
<dbReference type="Proteomes" id="UP000054630">
    <property type="component" value="Unassembled WGS sequence"/>
</dbReference>